<accession>A0A401W5T7</accession>
<proteinExistence type="predicted"/>
<feature type="region of interest" description="Disordered" evidence="1">
    <location>
        <begin position="1"/>
        <end position="26"/>
    </location>
</feature>
<evidence type="ECO:0000313" key="3">
    <source>
        <dbReference type="Proteomes" id="UP000286746"/>
    </source>
</evidence>
<dbReference type="AlphaFoldDB" id="A0A401W5T7"/>
<dbReference type="InterPro" id="IPR014985">
    <property type="entry name" value="WbqC"/>
</dbReference>
<name>A0A401W5T7_STREY</name>
<reference evidence="2 3" key="1">
    <citation type="submission" date="2018-11" db="EMBL/GenBank/DDBJ databases">
        <title>Whole genome sequence of Streptomyces paromomycinus NBRC 15454(T).</title>
        <authorList>
            <person name="Komaki H."/>
            <person name="Tamura T."/>
        </authorList>
    </citation>
    <scope>NUCLEOTIDE SEQUENCE [LARGE SCALE GENOMIC DNA]</scope>
    <source>
        <strain evidence="2 3">NBRC 15454</strain>
    </source>
</reference>
<comment type="caution">
    <text evidence="2">The sequence shown here is derived from an EMBL/GenBank/DDBJ whole genome shotgun (WGS) entry which is preliminary data.</text>
</comment>
<evidence type="ECO:0000313" key="2">
    <source>
        <dbReference type="EMBL" id="GCD44707.1"/>
    </source>
</evidence>
<dbReference type="EMBL" id="BHZD01000001">
    <property type="protein sequence ID" value="GCD44707.1"/>
    <property type="molecule type" value="Genomic_DNA"/>
</dbReference>
<evidence type="ECO:0008006" key="4">
    <source>
        <dbReference type="Google" id="ProtNLM"/>
    </source>
</evidence>
<protein>
    <recommendedName>
        <fullName evidence="4">WbqC family protein</fullName>
    </recommendedName>
</protein>
<gene>
    <name evidence="2" type="ORF">GKJPGBOP_04417</name>
</gene>
<dbReference type="Proteomes" id="UP000286746">
    <property type="component" value="Unassembled WGS sequence"/>
</dbReference>
<evidence type="ECO:0000256" key="1">
    <source>
        <dbReference type="SAM" id="MobiDB-lite"/>
    </source>
</evidence>
<organism evidence="2 3">
    <name type="scientific">Streptomyces paromomycinus</name>
    <name type="common">Streptomyces rimosus subsp. paromomycinus</name>
    <dbReference type="NCBI Taxonomy" id="92743"/>
    <lineage>
        <taxon>Bacteria</taxon>
        <taxon>Bacillati</taxon>
        <taxon>Actinomycetota</taxon>
        <taxon>Actinomycetes</taxon>
        <taxon>Kitasatosporales</taxon>
        <taxon>Streptomycetaceae</taxon>
        <taxon>Streptomyces</taxon>
    </lineage>
</organism>
<feature type="compositionally biased region" description="Polar residues" evidence="1">
    <location>
        <begin position="1"/>
        <end position="16"/>
    </location>
</feature>
<dbReference type="RefSeq" id="WP_125055490.1">
    <property type="nucleotide sequence ID" value="NZ_BHZD01000001.1"/>
</dbReference>
<keyword evidence="3" id="KW-1185">Reference proteome</keyword>
<dbReference type="Pfam" id="PF08889">
    <property type="entry name" value="WbqC"/>
    <property type="match status" value="1"/>
</dbReference>
<sequence>MPPINPSSRTASTAVSSPPDLPPPGGRCAIHQPNFFPRLTTLAKLFAADYWIVLDDVQFARRDYQHRARLAALNDPARRQWLSLPTHLPNGRSTPVREAEIVDPARVRRRVQHTLRHCYAASPHWSALRSAFVPVLDLITTSGRTAAVAEASTRALLKTLGWPGHILRSSSLPSRPGRTQRLVDLAAATGASAYLCGMGGMQYLKASLFDACGITVIPFRPPRTGVWAAGHEVSALSSVMQLGPQPLVAAFRALEADQPVPVTRAVATS</sequence>